<dbReference type="EMBL" id="BROD01000001">
    <property type="protein sequence ID" value="GKX66219.1"/>
    <property type="molecule type" value="Genomic_DNA"/>
</dbReference>
<evidence type="ECO:0000313" key="1">
    <source>
        <dbReference type="EMBL" id="GKX66219.1"/>
    </source>
</evidence>
<evidence type="ECO:0000313" key="2">
    <source>
        <dbReference type="Proteomes" id="UP001058074"/>
    </source>
</evidence>
<protein>
    <submittedName>
        <fullName evidence="1">Uncharacterized protein</fullName>
    </submittedName>
</protein>
<keyword evidence="2" id="KW-1185">Reference proteome</keyword>
<comment type="caution">
    <text evidence="1">The sequence shown here is derived from an EMBL/GenBank/DDBJ whole genome shotgun (WGS) entry which is preliminary data.</text>
</comment>
<accession>A0ACB5RBG7</accession>
<organism evidence="1 2">
    <name type="scientific">Inconstantimicrobium mannanitabidum</name>
    <dbReference type="NCBI Taxonomy" id="1604901"/>
    <lineage>
        <taxon>Bacteria</taxon>
        <taxon>Bacillati</taxon>
        <taxon>Bacillota</taxon>
        <taxon>Clostridia</taxon>
        <taxon>Eubacteriales</taxon>
        <taxon>Clostridiaceae</taxon>
        <taxon>Inconstantimicrobium</taxon>
    </lineage>
</organism>
<sequence>MATKFDNVIIESKGLKKNKIPRTANITPSKINNLPKKASIFLPPLLFFLNSILKILIIILYLSYFYVNLMLLK</sequence>
<name>A0ACB5RBG7_9CLOT</name>
<proteinExistence type="predicted"/>
<reference evidence="1" key="1">
    <citation type="journal article" date="2025" name="Int. J. Syst. Evol. Microbiol.">
        <title>Inconstantimicrobium mannanitabidum sp. nov., a novel member of the family Clostridiaceae isolated from anoxic soil under the treatment of reductive soil disinfestation.</title>
        <authorList>
            <person name="Ueki A."/>
            <person name="Tonouchi A."/>
            <person name="Honma S."/>
            <person name="Kaku N."/>
            <person name="Ueki K."/>
        </authorList>
    </citation>
    <scope>NUCLEOTIDE SEQUENCE</scope>
    <source>
        <strain evidence="1">TW13</strain>
    </source>
</reference>
<gene>
    <name evidence="1" type="ORF">rsdtw13_14770</name>
</gene>
<dbReference type="Proteomes" id="UP001058074">
    <property type="component" value="Unassembled WGS sequence"/>
</dbReference>